<comment type="caution">
    <text evidence="8">The sequence shown here is derived from an EMBL/GenBank/DDBJ whole genome shotgun (WGS) entry which is preliminary data.</text>
</comment>
<comment type="subcellular location">
    <subcellularLocation>
        <location evidence="1">Membrane</location>
        <topology evidence="1">Multi-pass membrane protein</topology>
    </subcellularLocation>
</comment>
<evidence type="ECO:0000256" key="1">
    <source>
        <dbReference type="ARBA" id="ARBA00004141"/>
    </source>
</evidence>
<keyword evidence="2" id="KW-0813">Transport</keyword>
<organism evidence="8 9">
    <name type="scientific">Vanrija humicola</name>
    <name type="common">Yeast</name>
    <name type="synonym">Cryptococcus humicola</name>
    <dbReference type="NCBI Taxonomy" id="5417"/>
    <lineage>
        <taxon>Eukaryota</taxon>
        <taxon>Fungi</taxon>
        <taxon>Dikarya</taxon>
        <taxon>Basidiomycota</taxon>
        <taxon>Agaricomycotina</taxon>
        <taxon>Tremellomycetes</taxon>
        <taxon>Trichosporonales</taxon>
        <taxon>Trichosporonaceae</taxon>
        <taxon>Vanrija</taxon>
    </lineage>
</organism>
<keyword evidence="9" id="KW-1185">Reference proteome</keyword>
<proteinExistence type="predicted"/>
<protein>
    <recommendedName>
        <fullName evidence="7">Major facilitator superfamily (MFS) profile domain-containing protein</fullName>
    </recommendedName>
</protein>
<dbReference type="GO" id="GO:0022857">
    <property type="term" value="F:transmembrane transporter activity"/>
    <property type="evidence" value="ECO:0007669"/>
    <property type="project" value="InterPro"/>
</dbReference>
<dbReference type="PANTHER" id="PTHR23504:SF15">
    <property type="entry name" value="MAJOR FACILITATOR SUPERFAMILY (MFS) PROFILE DOMAIN-CONTAINING PROTEIN"/>
    <property type="match status" value="1"/>
</dbReference>
<accession>A0A7D8V6M1</accession>
<name>A0A7D8V6M1_VANHU</name>
<feature type="transmembrane region" description="Helical" evidence="6">
    <location>
        <begin position="219"/>
        <end position="239"/>
    </location>
</feature>
<dbReference type="AlphaFoldDB" id="A0A7D8V6M1"/>
<dbReference type="CDD" id="cd06174">
    <property type="entry name" value="MFS"/>
    <property type="match status" value="1"/>
</dbReference>
<sequence>MFAVIFPYINEMMHDFGVPQESVGLWSAAAESALMVTEAVTAPMYAPLADRYGRRAVFVPLVALWAVLALAFGFVKSAVSAVGVRAVLIASSAGVGVISRTIVGELCDKSNRIQCFALFSPSFTIGVTVAPIIGGFLSKPVPRLLPESFTLFVTYPYLLPAIAASATGVAAAWASYLSLPETLPPSLRAARGAASTASERRKLGGLEALVKNKPFQNVLLLYGLANIIMFSWEAIYPLFAFTDKKLGGLQLSTQTIGLLLALGAGLSIVLTIFLFPVLHRIVPENAYLTFCLAQYPIAILLFPAAWAANRDYPVAGRLSAAGWVILVVQLVLRRVGDFAPTLLDTIVLDTIPDSSLLALANSLTFSTAAVCRSVGVFAVSSFFSFSTTAQSPYSLKRQLVWVVFVALCLPSLWFARRVVVGTKPEVNDEEQHELLRVEESVIEDDDGR</sequence>
<dbReference type="InterPro" id="IPR020846">
    <property type="entry name" value="MFS_dom"/>
</dbReference>
<dbReference type="SUPFAM" id="SSF103473">
    <property type="entry name" value="MFS general substrate transporter"/>
    <property type="match status" value="1"/>
</dbReference>
<dbReference type="PANTHER" id="PTHR23504">
    <property type="entry name" value="MAJOR FACILITATOR SUPERFAMILY DOMAIN-CONTAINING PROTEIN 10"/>
    <property type="match status" value="1"/>
</dbReference>
<feature type="transmembrane region" description="Helical" evidence="6">
    <location>
        <begin position="287"/>
        <end position="308"/>
    </location>
</feature>
<evidence type="ECO:0000259" key="7">
    <source>
        <dbReference type="PROSITE" id="PS50850"/>
    </source>
</evidence>
<keyword evidence="5 6" id="KW-0472">Membrane</keyword>
<dbReference type="GO" id="GO:0016020">
    <property type="term" value="C:membrane"/>
    <property type="evidence" value="ECO:0007669"/>
    <property type="project" value="UniProtKB-SubCell"/>
</dbReference>
<feature type="transmembrane region" description="Helical" evidence="6">
    <location>
        <begin position="399"/>
        <end position="415"/>
    </location>
</feature>
<reference evidence="8 9" key="1">
    <citation type="journal article" date="2019" name="PLoS Genet.">
        <title>Convergent evolution of linked mating-type loci in basidiomycete fungi.</title>
        <authorList>
            <person name="Sun S."/>
            <person name="Coelho M.A."/>
            <person name="Heitman J."/>
            <person name="Nowrousian M."/>
        </authorList>
    </citation>
    <scope>NUCLEOTIDE SEQUENCE [LARGE SCALE GENOMIC DNA]</scope>
    <source>
        <strain evidence="8 9">CBS 4282</strain>
    </source>
</reference>
<evidence type="ECO:0000256" key="2">
    <source>
        <dbReference type="ARBA" id="ARBA00022448"/>
    </source>
</evidence>
<keyword evidence="3 6" id="KW-0812">Transmembrane</keyword>
<dbReference type="InterPro" id="IPR036259">
    <property type="entry name" value="MFS_trans_sf"/>
</dbReference>
<evidence type="ECO:0000256" key="4">
    <source>
        <dbReference type="ARBA" id="ARBA00022989"/>
    </source>
</evidence>
<gene>
    <name evidence="8" type="ORF">VHUM_00571</name>
</gene>
<dbReference type="InterPro" id="IPR011701">
    <property type="entry name" value="MFS"/>
</dbReference>
<evidence type="ECO:0000313" key="9">
    <source>
        <dbReference type="Proteomes" id="UP000473826"/>
    </source>
</evidence>
<dbReference type="Pfam" id="PF07690">
    <property type="entry name" value="MFS_1"/>
    <property type="match status" value="1"/>
</dbReference>
<evidence type="ECO:0000256" key="6">
    <source>
        <dbReference type="SAM" id="Phobius"/>
    </source>
</evidence>
<dbReference type="EMBL" id="QKWK01000001">
    <property type="protein sequence ID" value="TXT16068.1"/>
    <property type="molecule type" value="Genomic_DNA"/>
</dbReference>
<feature type="transmembrane region" description="Helical" evidence="6">
    <location>
        <begin position="251"/>
        <end position="275"/>
    </location>
</feature>
<dbReference type="PROSITE" id="PS50850">
    <property type="entry name" value="MFS"/>
    <property type="match status" value="1"/>
</dbReference>
<evidence type="ECO:0000256" key="5">
    <source>
        <dbReference type="ARBA" id="ARBA00023136"/>
    </source>
</evidence>
<feature type="domain" description="Major facilitator superfamily (MFS) profile" evidence="7">
    <location>
        <begin position="1"/>
        <end position="423"/>
    </location>
</feature>
<dbReference type="OrthoDB" id="419616at2759"/>
<dbReference type="Gene3D" id="1.20.1250.20">
    <property type="entry name" value="MFS general substrate transporter like domains"/>
    <property type="match status" value="1"/>
</dbReference>
<keyword evidence="4 6" id="KW-1133">Transmembrane helix</keyword>
<feature type="transmembrane region" description="Helical" evidence="6">
    <location>
        <begin position="81"/>
        <end position="103"/>
    </location>
</feature>
<feature type="transmembrane region" description="Helical" evidence="6">
    <location>
        <begin position="356"/>
        <end position="379"/>
    </location>
</feature>
<evidence type="ECO:0000313" key="8">
    <source>
        <dbReference type="EMBL" id="TXT16068.1"/>
    </source>
</evidence>
<evidence type="ECO:0000256" key="3">
    <source>
        <dbReference type="ARBA" id="ARBA00022692"/>
    </source>
</evidence>
<feature type="transmembrane region" description="Helical" evidence="6">
    <location>
        <begin position="157"/>
        <end position="179"/>
    </location>
</feature>
<dbReference type="Proteomes" id="UP000473826">
    <property type="component" value="Unassembled WGS sequence"/>
</dbReference>
<feature type="transmembrane region" description="Helical" evidence="6">
    <location>
        <begin position="57"/>
        <end position="75"/>
    </location>
</feature>
<feature type="transmembrane region" description="Helical" evidence="6">
    <location>
        <begin position="115"/>
        <end position="137"/>
    </location>
</feature>